<dbReference type="Gene3D" id="1.10.10.10">
    <property type="entry name" value="Winged helix-like DNA-binding domain superfamily/Winged helix DNA-binding domain"/>
    <property type="match status" value="1"/>
</dbReference>
<proteinExistence type="predicted"/>
<accession>M2YIM3</accession>
<protein>
    <submittedName>
        <fullName evidence="1">MarR family transcriptional regulator</fullName>
    </submittedName>
</protein>
<reference evidence="1 2" key="1">
    <citation type="journal article" date="2013" name="Genome Announc.">
        <title>Draft Genome Sequence of Amycolatopsis decaplanina Strain DSM 44594T.</title>
        <authorList>
            <person name="Kaur N."/>
            <person name="Kumar S."/>
            <person name="Bala M."/>
            <person name="Raghava G.P."/>
            <person name="Mayilraj S."/>
        </authorList>
    </citation>
    <scope>NUCLEOTIDE SEQUENCE [LARGE SCALE GENOMIC DNA]</scope>
    <source>
        <strain evidence="1 2">DSM 44594</strain>
    </source>
</reference>
<gene>
    <name evidence="1" type="ORF">H074_27808</name>
</gene>
<name>M2YIM3_9PSEU</name>
<comment type="caution">
    <text evidence="1">The sequence shown here is derived from an EMBL/GenBank/DDBJ whole genome shotgun (WGS) entry which is preliminary data.</text>
</comment>
<dbReference type="Proteomes" id="UP000054226">
    <property type="component" value="Unassembled WGS sequence"/>
</dbReference>
<dbReference type="AlphaFoldDB" id="M2YIM3"/>
<evidence type="ECO:0000313" key="1">
    <source>
        <dbReference type="EMBL" id="EME54562.1"/>
    </source>
</evidence>
<dbReference type="SUPFAM" id="SSF46785">
    <property type="entry name" value="Winged helix' DNA-binding domain"/>
    <property type="match status" value="1"/>
</dbReference>
<dbReference type="InterPro" id="IPR036388">
    <property type="entry name" value="WH-like_DNA-bd_sf"/>
</dbReference>
<dbReference type="EMBL" id="AOHO01000069">
    <property type="protein sequence ID" value="EME54562.1"/>
    <property type="molecule type" value="Genomic_DNA"/>
</dbReference>
<sequence length="71" mass="8096">MTGVMDRLEKAGLARRVRGTVDRRKVLMEVVPNMKTVLEQFSPEERKVLERFQSAVLDGLRDELPGNSSRP</sequence>
<keyword evidence="2" id="KW-1185">Reference proteome</keyword>
<dbReference type="PATRIC" id="fig|1284240.4.peg.5657"/>
<organism evidence="1 2">
    <name type="scientific">Amycolatopsis decaplanina DSM 44594</name>
    <dbReference type="NCBI Taxonomy" id="1284240"/>
    <lineage>
        <taxon>Bacteria</taxon>
        <taxon>Bacillati</taxon>
        <taxon>Actinomycetota</taxon>
        <taxon>Actinomycetes</taxon>
        <taxon>Pseudonocardiales</taxon>
        <taxon>Pseudonocardiaceae</taxon>
        <taxon>Amycolatopsis</taxon>
    </lineage>
</organism>
<evidence type="ECO:0000313" key="2">
    <source>
        <dbReference type="Proteomes" id="UP000054226"/>
    </source>
</evidence>
<dbReference type="InterPro" id="IPR036390">
    <property type="entry name" value="WH_DNA-bd_sf"/>
</dbReference>